<evidence type="ECO:0000313" key="3">
    <source>
        <dbReference type="EMBL" id="KAF7358708.1"/>
    </source>
</evidence>
<name>A0A8H7D4Q5_9AGAR</name>
<evidence type="ECO:0000259" key="2">
    <source>
        <dbReference type="PROSITE" id="PS50280"/>
    </source>
</evidence>
<dbReference type="PANTHER" id="PTHR47332">
    <property type="entry name" value="SET DOMAIN-CONTAINING PROTEIN 5"/>
    <property type="match status" value="1"/>
</dbReference>
<dbReference type="OrthoDB" id="265717at2759"/>
<sequence length="384" mass="42466">MASTPTMNLPRVAIVDVPGKGKGVVAQEHIQRGTLIVSEKPRIMLPCSNKLDGLKFLSSLSRDDLAFLLSFPCGQGENAIFGRLKHFTPCVADGEVVGWGLCSTVCRVNHTCYSPMGGPNSAYFWNDSTGKEELRAIKEIREGHEVEVSYMENAVNYEDPPAKLRRDYGFDCSCKGCARSTAERATSQERIMTYNNFVRDLPNRFGPGNPLLILKDIEKHIIIICEEGYTGEIGSRAHDAFQLCAYYGDAASARQWETICRDSHALYHGKEWEGFTKAERLAAKPQDFRAWRQLGSRKLKGPNKQVLEYFYPKVETAVPAAPNETPNPSVVSTPATEQDTSTGQQRETGAQKLSRGQKKNARAKAKKAAAKAKDSVPQTDAITE</sequence>
<evidence type="ECO:0000256" key="1">
    <source>
        <dbReference type="SAM" id="MobiDB-lite"/>
    </source>
</evidence>
<feature type="region of interest" description="Disordered" evidence="1">
    <location>
        <begin position="319"/>
        <end position="384"/>
    </location>
</feature>
<keyword evidence="4" id="KW-1185">Reference proteome</keyword>
<dbReference type="InterPro" id="IPR053185">
    <property type="entry name" value="SET_domain_protein"/>
</dbReference>
<organism evidence="3 4">
    <name type="scientific">Mycena sanguinolenta</name>
    <dbReference type="NCBI Taxonomy" id="230812"/>
    <lineage>
        <taxon>Eukaryota</taxon>
        <taxon>Fungi</taxon>
        <taxon>Dikarya</taxon>
        <taxon>Basidiomycota</taxon>
        <taxon>Agaricomycotina</taxon>
        <taxon>Agaricomycetes</taxon>
        <taxon>Agaricomycetidae</taxon>
        <taxon>Agaricales</taxon>
        <taxon>Marasmiineae</taxon>
        <taxon>Mycenaceae</taxon>
        <taxon>Mycena</taxon>
    </lineage>
</organism>
<dbReference type="InterPro" id="IPR046341">
    <property type="entry name" value="SET_dom_sf"/>
</dbReference>
<evidence type="ECO:0000313" key="4">
    <source>
        <dbReference type="Proteomes" id="UP000623467"/>
    </source>
</evidence>
<gene>
    <name evidence="3" type="ORF">MSAN_01209800</name>
</gene>
<dbReference type="Proteomes" id="UP000623467">
    <property type="component" value="Unassembled WGS sequence"/>
</dbReference>
<dbReference type="SUPFAM" id="SSF82199">
    <property type="entry name" value="SET domain"/>
    <property type="match status" value="1"/>
</dbReference>
<dbReference type="CDD" id="cd20071">
    <property type="entry name" value="SET_SMYD"/>
    <property type="match status" value="1"/>
</dbReference>
<dbReference type="PANTHER" id="PTHR47332:SF4">
    <property type="entry name" value="SET DOMAIN-CONTAINING PROTEIN 5"/>
    <property type="match status" value="1"/>
</dbReference>
<feature type="compositionally biased region" description="Basic residues" evidence="1">
    <location>
        <begin position="355"/>
        <end position="370"/>
    </location>
</feature>
<accession>A0A8H7D4Q5</accession>
<dbReference type="InterPro" id="IPR001214">
    <property type="entry name" value="SET_dom"/>
</dbReference>
<dbReference type="PROSITE" id="PS50280">
    <property type="entry name" value="SET"/>
    <property type="match status" value="1"/>
</dbReference>
<dbReference type="Pfam" id="PF00856">
    <property type="entry name" value="SET"/>
    <property type="match status" value="1"/>
</dbReference>
<feature type="compositionally biased region" description="Polar residues" evidence="1">
    <location>
        <begin position="324"/>
        <end position="348"/>
    </location>
</feature>
<feature type="domain" description="SET" evidence="2">
    <location>
        <begin position="10"/>
        <end position="151"/>
    </location>
</feature>
<dbReference type="AlphaFoldDB" id="A0A8H7D4Q5"/>
<comment type="caution">
    <text evidence="3">The sequence shown here is derived from an EMBL/GenBank/DDBJ whole genome shotgun (WGS) entry which is preliminary data.</text>
</comment>
<dbReference type="EMBL" id="JACAZH010000009">
    <property type="protein sequence ID" value="KAF7358708.1"/>
    <property type="molecule type" value="Genomic_DNA"/>
</dbReference>
<protein>
    <submittedName>
        <fullName evidence="3">SET domain-containing protein</fullName>
    </submittedName>
</protein>
<dbReference type="Gene3D" id="2.170.270.10">
    <property type="entry name" value="SET domain"/>
    <property type="match status" value="1"/>
</dbReference>
<reference evidence="3" key="1">
    <citation type="submission" date="2020-05" db="EMBL/GenBank/DDBJ databases">
        <title>Mycena genomes resolve the evolution of fungal bioluminescence.</title>
        <authorList>
            <person name="Tsai I.J."/>
        </authorList>
    </citation>
    <scope>NUCLEOTIDE SEQUENCE</scope>
    <source>
        <strain evidence="3">160909Yilan</strain>
    </source>
</reference>
<proteinExistence type="predicted"/>